<dbReference type="InterPro" id="IPR037465">
    <property type="entry name" value="YlxR"/>
</dbReference>
<dbReference type="AlphaFoldDB" id="A0A932MNX0"/>
<dbReference type="Gene3D" id="3.30.1230.10">
    <property type="entry name" value="YlxR-like"/>
    <property type="match status" value="1"/>
</dbReference>
<dbReference type="EMBL" id="JACPUR010000038">
    <property type="protein sequence ID" value="MBI3129160.1"/>
    <property type="molecule type" value="Genomic_DNA"/>
</dbReference>
<comment type="caution">
    <text evidence="2">The sequence shown here is derived from an EMBL/GenBank/DDBJ whole genome shotgun (WGS) entry which is preliminary data.</text>
</comment>
<evidence type="ECO:0000313" key="2">
    <source>
        <dbReference type="EMBL" id="MBI3129160.1"/>
    </source>
</evidence>
<evidence type="ECO:0000259" key="1">
    <source>
        <dbReference type="Pfam" id="PF04296"/>
    </source>
</evidence>
<dbReference type="Proteomes" id="UP000782312">
    <property type="component" value="Unassembled WGS sequence"/>
</dbReference>
<dbReference type="InterPro" id="IPR029064">
    <property type="entry name" value="Ribosomal_eL30-like_sf"/>
</dbReference>
<organism evidence="2 3">
    <name type="scientific">Tectimicrobiota bacterium</name>
    <dbReference type="NCBI Taxonomy" id="2528274"/>
    <lineage>
        <taxon>Bacteria</taxon>
        <taxon>Pseudomonadati</taxon>
        <taxon>Nitrospinota/Tectimicrobiota group</taxon>
        <taxon>Candidatus Tectimicrobiota</taxon>
    </lineage>
</organism>
<proteinExistence type="predicted"/>
<dbReference type="Gene3D" id="3.30.1330.30">
    <property type="match status" value="1"/>
</dbReference>
<protein>
    <submittedName>
        <fullName evidence="2">YlxR family protein</fullName>
    </submittedName>
</protein>
<dbReference type="InterPro" id="IPR035931">
    <property type="entry name" value="YlxR-like_sf"/>
</dbReference>
<feature type="domain" description="YlxR" evidence="1">
    <location>
        <begin position="4"/>
        <end position="81"/>
    </location>
</feature>
<gene>
    <name evidence="2" type="ORF">HYZ11_16255</name>
</gene>
<dbReference type="PANTHER" id="PTHR34215">
    <property type="entry name" value="BLL0784 PROTEIN"/>
    <property type="match status" value="1"/>
</dbReference>
<dbReference type="PANTHER" id="PTHR34215:SF1">
    <property type="entry name" value="YLXR DOMAIN-CONTAINING PROTEIN"/>
    <property type="match status" value="1"/>
</dbReference>
<sequence>MPVRTCIGCRTKGEADAFFRMVADPGGGVAAELDSRLPGRGAHCCFRASCIQAALKPKNLARALREGIQAPGPGELAERVEELLRRRLEGLLAAAWRKGVLTPGRDAAFRELAEGGRLLLARDLSAGSRSEIPKEARPPLELPLRMEEIGRLLGRSPAGVLALRDVSLEEAVALRLAQLKSLAEG</sequence>
<reference evidence="2" key="1">
    <citation type="submission" date="2020-07" db="EMBL/GenBank/DDBJ databases">
        <title>Huge and variable diversity of episymbiotic CPR bacteria and DPANN archaea in groundwater ecosystems.</title>
        <authorList>
            <person name="He C.Y."/>
            <person name="Keren R."/>
            <person name="Whittaker M."/>
            <person name="Farag I.F."/>
            <person name="Doudna J."/>
            <person name="Cate J.H.D."/>
            <person name="Banfield J.F."/>
        </authorList>
    </citation>
    <scope>NUCLEOTIDE SEQUENCE</scope>
    <source>
        <strain evidence="2">NC_groundwater_763_Ag_S-0.2um_68_21</strain>
    </source>
</reference>
<dbReference type="SUPFAM" id="SSF64376">
    <property type="entry name" value="YlxR-like"/>
    <property type="match status" value="1"/>
</dbReference>
<dbReference type="Pfam" id="PF04296">
    <property type="entry name" value="YlxR"/>
    <property type="match status" value="1"/>
</dbReference>
<accession>A0A932MNX0</accession>
<evidence type="ECO:0000313" key="3">
    <source>
        <dbReference type="Proteomes" id="UP000782312"/>
    </source>
</evidence>
<dbReference type="InterPro" id="IPR007393">
    <property type="entry name" value="YlxR_dom"/>
</dbReference>
<name>A0A932MNX0_UNCTE</name>